<keyword evidence="3" id="KW-1185">Reference proteome</keyword>
<accession>A0A9P0ATU0</accession>
<protein>
    <submittedName>
        <fullName evidence="2">Uncharacterized protein</fullName>
    </submittedName>
</protein>
<evidence type="ECO:0000313" key="2">
    <source>
        <dbReference type="EMBL" id="CAH0547201.1"/>
    </source>
</evidence>
<dbReference type="Proteomes" id="UP001154078">
    <property type="component" value="Chromosome 1"/>
</dbReference>
<gene>
    <name evidence="2" type="ORF">MELIAE_LOCUS1238</name>
</gene>
<name>A0A9P0ATU0_BRAAE</name>
<reference evidence="2" key="1">
    <citation type="submission" date="2021-12" db="EMBL/GenBank/DDBJ databases">
        <authorList>
            <person name="King R."/>
        </authorList>
    </citation>
    <scope>NUCLEOTIDE SEQUENCE</scope>
</reference>
<evidence type="ECO:0000313" key="3">
    <source>
        <dbReference type="Proteomes" id="UP001154078"/>
    </source>
</evidence>
<evidence type="ECO:0000256" key="1">
    <source>
        <dbReference type="SAM" id="MobiDB-lite"/>
    </source>
</evidence>
<organism evidence="2 3">
    <name type="scientific">Brassicogethes aeneus</name>
    <name type="common">Rape pollen beetle</name>
    <name type="synonym">Meligethes aeneus</name>
    <dbReference type="NCBI Taxonomy" id="1431903"/>
    <lineage>
        <taxon>Eukaryota</taxon>
        <taxon>Metazoa</taxon>
        <taxon>Ecdysozoa</taxon>
        <taxon>Arthropoda</taxon>
        <taxon>Hexapoda</taxon>
        <taxon>Insecta</taxon>
        <taxon>Pterygota</taxon>
        <taxon>Neoptera</taxon>
        <taxon>Endopterygota</taxon>
        <taxon>Coleoptera</taxon>
        <taxon>Polyphaga</taxon>
        <taxon>Cucujiformia</taxon>
        <taxon>Nitidulidae</taxon>
        <taxon>Meligethinae</taxon>
        <taxon>Brassicogethes</taxon>
    </lineage>
</organism>
<feature type="region of interest" description="Disordered" evidence="1">
    <location>
        <begin position="1"/>
        <end position="21"/>
    </location>
</feature>
<proteinExistence type="predicted"/>
<dbReference type="EMBL" id="OV121132">
    <property type="protein sequence ID" value="CAH0547201.1"/>
    <property type="molecule type" value="Genomic_DNA"/>
</dbReference>
<sequence>MQAGLSSSSDPEYSGSSSSLPEDDGIRNFLLAERVADFIKTATSYFSSSISGLAFTTPNFPFFLFDLLVIVALGNGEISDMLGSLDVKGPGKDEALKWPKKLNLISKSYQGDLFEGNACRKLLENPDSLLACGIVFNGEKTALHLVPIIESLKAFDKIVEMCFSSKRKCSFDEILKSIDRLKKTYAATNLSYTLKIHIIIEHLEECLRHLDNSEGLGLWSEQPGESLHREFIKTWKKYKINDIDNPNYERNLAKAVVEYSSLHL</sequence>
<feature type="compositionally biased region" description="Low complexity" evidence="1">
    <location>
        <begin position="1"/>
        <end position="20"/>
    </location>
</feature>
<dbReference type="AlphaFoldDB" id="A0A9P0ATU0"/>
<dbReference type="OrthoDB" id="6767500at2759"/>